<feature type="transmembrane region" description="Helical" evidence="1">
    <location>
        <begin position="7"/>
        <end position="25"/>
    </location>
</feature>
<evidence type="ECO:0000256" key="1">
    <source>
        <dbReference type="SAM" id="Phobius"/>
    </source>
</evidence>
<dbReference type="PROSITE" id="PS51677">
    <property type="entry name" value="NODB"/>
    <property type="match status" value="1"/>
</dbReference>
<dbReference type="Gene3D" id="3.20.20.370">
    <property type="entry name" value="Glycoside hydrolase/deacetylase"/>
    <property type="match status" value="1"/>
</dbReference>
<dbReference type="InterPro" id="IPR002509">
    <property type="entry name" value="NODB_dom"/>
</dbReference>
<dbReference type="EMBL" id="JAWDIP010000004">
    <property type="protein sequence ID" value="MDY0396408.1"/>
    <property type="molecule type" value="Genomic_DNA"/>
</dbReference>
<gene>
    <name evidence="3" type="ORF">RWE15_21360</name>
</gene>
<dbReference type="Pfam" id="PF01522">
    <property type="entry name" value="Polysacc_deac_1"/>
    <property type="match status" value="1"/>
</dbReference>
<keyword evidence="4" id="KW-1185">Reference proteome</keyword>
<dbReference type="InterPro" id="IPR011330">
    <property type="entry name" value="Glyco_hydro/deAcase_b/a-brl"/>
</dbReference>
<organism evidence="3 4">
    <name type="scientific">Tigheibacillus halophilus</name>
    <dbReference type="NCBI Taxonomy" id="361280"/>
    <lineage>
        <taxon>Bacteria</taxon>
        <taxon>Bacillati</taxon>
        <taxon>Bacillota</taxon>
        <taxon>Bacilli</taxon>
        <taxon>Bacillales</taxon>
        <taxon>Bacillaceae</taxon>
        <taxon>Tigheibacillus</taxon>
    </lineage>
</organism>
<name>A0ABU5CAR9_9BACI</name>
<comment type="caution">
    <text evidence="3">The sequence shown here is derived from an EMBL/GenBank/DDBJ whole genome shotgun (WGS) entry which is preliminary data.</text>
</comment>
<proteinExistence type="predicted"/>
<evidence type="ECO:0000259" key="2">
    <source>
        <dbReference type="PROSITE" id="PS51677"/>
    </source>
</evidence>
<evidence type="ECO:0000313" key="3">
    <source>
        <dbReference type="EMBL" id="MDY0396408.1"/>
    </source>
</evidence>
<evidence type="ECO:0000313" key="4">
    <source>
        <dbReference type="Proteomes" id="UP001281447"/>
    </source>
</evidence>
<accession>A0ABU5CAR9</accession>
<keyword evidence="1" id="KW-1133">Transmembrane helix</keyword>
<dbReference type="SUPFAM" id="SSF88713">
    <property type="entry name" value="Glycoside hydrolase/deacetylase"/>
    <property type="match status" value="1"/>
</dbReference>
<feature type="domain" description="NodB homology" evidence="2">
    <location>
        <begin position="130"/>
        <end position="168"/>
    </location>
</feature>
<keyword evidence="1" id="KW-0472">Membrane</keyword>
<keyword evidence="1" id="KW-0812">Transmembrane</keyword>
<reference evidence="3 4" key="1">
    <citation type="submission" date="2023-10" db="EMBL/GenBank/DDBJ databases">
        <title>Virgibacillus halophilus 5B73C genome.</title>
        <authorList>
            <person name="Miliotis G."/>
            <person name="Sengupta P."/>
            <person name="Hameed A."/>
            <person name="Chuvochina M."/>
            <person name="Mcdonagh F."/>
            <person name="Simpson A.C."/>
            <person name="Singh N.K."/>
            <person name="Rekha P.D."/>
            <person name="Raman K."/>
            <person name="Hugenholtz P."/>
            <person name="Venkateswaran K."/>
        </authorList>
    </citation>
    <scope>NUCLEOTIDE SEQUENCE [LARGE SCALE GENOMIC DNA]</scope>
    <source>
        <strain evidence="3 4">5B73C</strain>
    </source>
</reference>
<protein>
    <recommendedName>
        <fullName evidence="2">NodB homology domain-containing protein</fullName>
    </recommendedName>
</protein>
<sequence>MHHFMKYIHIIIFVFLVITTWNNSYNPFLDDSSKQQEWMETIKQEDPLYQEIKSRSEQYNKPPQDAYIDRVWKKTPGRNGLKVNIGKSYEEMKENQEFDENKLVFDQVKPKVSLESLPASPIYRGHPEKNMVALMINVSWGTEYIPDILKILKKNNVRATFFFRREMG</sequence>
<dbReference type="Proteomes" id="UP001281447">
    <property type="component" value="Unassembled WGS sequence"/>
</dbReference>